<evidence type="ECO:0000259" key="1">
    <source>
        <dbReference type="Pfam" id="PF02965"/>
    </source>
</evidence>
<dbReference type="Proteomes" id="UP000245793">
    <property type="component" value="Unassembled WGS sequence"/>
</dbReference>
<dbReference type="Pfam" id="PF02965">
    <property type="entry name" value="Met_synt_B12"/>
    <property type="match status" value="1"/>
</dbReference>
<reference evidence="2 3" key="1">
    <citation type="submission" date="2018-04" db="EMBL/GenBank/DDBJ databases">
        <title>Genomic Encyclopedia of Type Strains, Phase IV (KMG-IV): sequencing the most valuable type-strain genomes for metagenomic binning, comparative biology and taxonomic classification.</title>
        <authorList>
            <person name="Goeker M."/>
        </authorList>
    </citation>
    <scope>NUCLEOTIDE SEQUENCE [LARGE SCALE GENOMIC DNA]</scope>
    <source>
        <strain evidence="2 3">DSM 20705</strain>
    </source>
</reference>
<dbReference type="SUPFAM" id="SSF56507">
    <property type="entry name" value="Methionine synthase activation domain-like"/>
    <property type="match status" value="1"/>
</dbReference>
<gene>
    <name evidence="2" type="ORF">C7381_10546</name>
</gene>
<keyword evidence="3" id="KW-1185">Reference proteome</keyword>
<protein>
    <submittedName>
        <fullName evidence="2">Cobalamin-dependent methionine synthase-like protein</fullName>
    </submittedName>
</protein>
<dbReference type="GO" id="GO:0008705">
    <property type="term" value="F:methionine synthase activity"/>
    <property type="evidence" value="ECO:0007669"/>
    <property type="project" value="InterPro"/>
</dbReference>
<accession>A0A2U1E316</accession>
<sequence length="220" mass="25089">MNYFFENINKNEILKYLGYRTGEVPADIMEEIDEAISIVKKCARPKYVFRFFDKDDEVLKEIAVGRDMAELLRSSFKVILFAVTLGNEIEMEIRKLSFTNLSMSVVVDATASAAIEAFAEELDKSFQKEFSGFYLTDRFSPGYGDMPISIQNYFLTAINAKKEIGITTTAEGIMTPRKSITAIMGVSKEVQPHRHRGCENCRLFRNCEFRKRGENCGYEG</sequence>
<dbReference type="InterPro" id="IPR037010">
    <property type="entry name" value="VitB12-dep_Met_synth_activ_sf"/>
</dbReference>
<dbReference type="EMBL" id="QEKV01000005">
    <property type="protein sequence ID" value="PVY94343.1"/>
    <property type="molecule type" value="Genomic_DNA"/>
</dbReference>
<dbReference type="RefSeq" id="WP_116480127.1">
    <property type="nucleotide sequence ID" value="NZ_QEKV01000005.1"/>
</dbReference>
<dbReference type="AlphaFoldDB" id="A0A2U1E316"/>
<comment type="caution">
    <text evidence="2">The sequence shown here is derived from an EMBL/GenBank/DDBJ whole genome shotgun (WGS) entry which is preliminary data.</text>
</comment>
<name>A0A2U1E316_9FIRM</name>
<feature type="domain" description="AdoMet activation" evidence="1">
    <location>
        <begin position="79"/>
        <end position="189"/>
    </location>
</feature>
<evidence type="ECO:0000313" key="2">
    <source>
        <dbReference type="EMBL" id="PVY94343.1"/>
    </source>
</evidence>
<dbReference type="Gene3D" id="3.40.109.40">
    <property type="match status" value="1"/>
</dbReference>
<dbReference type="InterPro" id="IPR004223">
    <property type="entry name" value="VitB12-dep_Met_synth_activ_dom"/>
</dbReference>
<organism evidence="2 3">
    <name type="scientific">Ezakiella coagulans</name>
    <dbReference type="NCBI Taxonomy" id="46507"/>
    <lineage>
        <taxon>Bacteria</taxon>
        <taxon>Bacillati</taxon>
        <taxon>Bacillota</taxon>
        <taxon>Tissierellia</taxon>
        <taxon>Ezakiella</taxon>
    </lineage>
</organism>
<evidence type="ECO:0000313" key="3">
    <source>
        <dbReference type="Proteomes" id="UP000245793"/>
    </source>
</evidence>
<proteinExistence type="predicted"/>